<dbReference type="EMBL" id="AP006841">
    <property type="protein sequence ID" value="BAD49878.1"/>
    <property type="molecule type" value="Genomic_DNA"/>
</dbReference>
<dbReference type="STRING" id="295405.BF3133"/>
<proteinExistence type="predicted"/>
<dbReference type="Proteomes" id="UP000002197">
    <property type="component" value="Chromosome"/>
</dbReference>
<name>Q64RK3_BACFR</name>
<sequence length="54" mass="6623">MKRGCFITHYRLHRMIFNLLITHNIYLCKFHVICGEYEFRHTPFLFTLLCVFNA</sequence>
<dbReference type="KEGG" id="bfr:BF3133"/>
<reference evidence="1 2" key="1">
    <citation type="journal article" date="2004" name="Proc. Natl. Acad. Sci. U.S.A.">
        <title>Genomic analysis of Bacteroides fragilis reveals extensive DNA inversions regulating cell surface adaptation.</title>
        <authorList>
            <person name="Kuwahara T."/>
            <person name="Yamashita A."/>
            <person name="Hirakawa H."/>
            <person name="Nakayama H."/>
            <person name="Toh H."/>
            <person name="Okada N."/>
            <person name="Kuhara S."/>
            <person name="Hattori M."/>
            <person name="Hayashi T."/>
            <person name="Ohnishi Y."/>
        </authorList>
    </citation>
    <scope>NUCLEOTIDE SEQUENCE [LARGE SCALE GENOMIC DNA]</scope>
    <source>
        <strain evidence="1 2">YCH46</strain>
    </source>
</reference>
<dbReference type="AlphaFoldDB" id="Q64RK3"/>
<protein>
    <submittedName>
        <fullName evidence="1">Uncharacterized protein</fullName>
    </submittedName>
</protein>
<organism evidence="1 2">
    <name type="scientific">Bacteroides fragilis (strain YCH46)</name>
    <dbReference type="NCBI Taxonomy" id="295405"/>
    <lineage>
        <taxon>Bacteria</taxon>
        <taxon>Pseudomonadati</taxon>
        <taxon>Bacteroidota</taxon>
        <taxon>Bacteroidia</taxon>
        <taxon>Bacteroidales</taxon>
        <taxon>Bacteroidaceae</taxon>
        <taxon>Bacteroides</taxon>
    </lineage>
</organism>
<evidence type="ECO:0000313" key="2">
    <source>
        <dbReference type="Proteomes" id="UP000002197"/>
    </source>
</evidence>
<dbReference type="HOGENOM" id="CLU_213062_0_0_10"/>
<accession>Q64RK3</accession>
<gene>
    <name evidence="1" type="ordered locus">BF3133</name>
</gene>
<evidence type="ECO:0000313" key="1">
    <source>
        <dbReference type="EMBL" id="BAD49878.1"/>
    </source>
</evidence>